<dbReference type="AlphaFoldDB" id="A0A0V0GLY8"/>
<accession>A0A0V0GLY8</accession>
<name>A0A0V0GLY8_SOLCH</name>
<dbReference type="EMBL" id="GEDG01035862">
    <property type="protein sequence ID" value="JAP09000.1"/>
    <property type="molecule type" value="Transcribed_RNA"/>
</dbReference>
<organism evidence="1">
    <name type="scientific">Solanum chacoense</name>
    <name type="common">Chaco potato</name>
    <dbReference type="NCBI Taxonomy" id="4108"/>
    <lineage>
        <taxon>Eukaryota</taxon>
        <taxon>Viridiplantae</taxon>
        <taxon>Streptophyta</taxon>
        <taxon>Embryophyta</taxon>
        <taxon>Tracheophyta</taxon>
        <taxon>Spermatophyta</taxon>
        <taxon>Magnoliopsida</taxon>
        <taxon>eudicotyledons</taxon>
        <taxon>Gunneridae</taxon>
        <taxon>Pentapetalae</taxon>
        <taxon>asterids</taxon>
        <taxon>lamiids</taxon>
        <taxon>Solanales</taxon>
        <taxon>Solanaceae</taxon>
        <taxon>Solanoideae</taxon>
        <taxon>Solaneae</taxon>
        <taxon>Solanum</taxon>
    </lineage>
</organism>
<feature type="non-terminal residue" evidence="1">
    <location>
        <position position="1"/>
    </location>
</feature>
<reference evidence="1" key="1">
    <citation type="submission" date="2015-12" db="EMBL/GenBank/DDBJ databases">
        <title>Gene expression during late stages of embryo sac development: a critical building block for successful pollen-pistil interactions.</title>
        <authorList>
            <person name="Liu Y."/>
            <person name="Joly V."/>
            <person name="Sabar M."/>
            <person name="Matton D.P."/>
        </authorList>
    </citation>
    <scope>NUCLEOTIDE SEQUENCE</scope>
</reference>
<proteinExistence type="predicted"/>
<sequence>LAPNKLTSEFKWRRNSACVSLFTLSVPSPDKRGGLLRINRRQPLYPIEVGVRLGTSYLLRPHLWDYYVFVVVVVCRWRRVDGWA</sequence>
<evidence type="ECO:0000313" key="1">
    <source>
        <dbReference type="EMBL" id="JAP09000.1"/>
    </source>
</evidence>
<protein>
    <submittedName>
        <fullName evidence="1">Putative ovule protein</fullName>
    </submittedName>
</protein>